<name>A0A0K2U9U6_LEPSM</name>
<protein>
    <submittedName>
        <fullName evidence="1">Uncharacterized protein</fullName>
    </submittedName>
</protein>
<evidence type="ECO:0000313" key="1">
    <source>
        <dbReference type="EMBL" id="CDW34835.1"/>
    </source>
</evidence>
<dbReference type="EMBL" id="HACA01017474">
    <property type="protein sequence ID" value="CDW34835.1"/>
    <property type="molecule type" value="Transcribed_RNA"/>
</dbReference>
<dbReference type="AlphaFoldDB" id="A0A0K2U9U6"/>
<proteinExistence type="predicted"/>
<feature type="non-terminal residue" evidence="1">
    <location>
        <position position="1"/>
    </location>
</feature>
<reference evidence="1" key="1">
    <citation type="submission" date="2014-05" db="EMBL/GenBank/DDBJ databases">
        <authorList>
            <person name="Chronopoulou M."/>
        </authorList>
    </citation>
    <scope>NUCLEOTIDE SEQUENCE</scope>
    <source>
        <tissue evidence="1">Whole organism</tissue>
    </source>
</reference>
<accession>A0A0K2U9U6</accession>
<dbReference type="EMBL" id="HACA01017475">
    <property type="protein sequence ID" value="CDW34836.1"/>
    <property type="molecule type" value="Transcribed_RNA"/>
</dbReference>
<sequence length="134" mass="15121">AVPRPTQAATTSRRAQQFYDQQHLEFKFLNEWSVLSGEELGDKLAKETLPSDFIRQVVASIQFKTDVSFKTYHSGVLIDKKAVSRITSEGKVNTVIQAINLASFLGAKEELNQTRDLGRHSQRVSEVPQLFRVT</sequence>
<organism evidence="1">
    <name type="scientific">Lepeophtheirus salmonis</name>
    <name type="common">Salmon louse</name>
    <name type="synonym">Caligus salmonis</name>
    <dbReference type="NCBI Taxonomy" id="72036"/>
    <lineage>
        <taxon>Eukaryota</taxon>
        <taxon>Metazoa</taxon>
        <taxon>Ecdysozoa</taxon>
        <taxon>Arthropoda</taxon>
        <taxon>Crustacea</taxon>
        <taxon>Multicrustacea</taxon>
        <taxon>Hexanauplia</taxon>
        <taxon>Copepoda</taxon>
        <taxon>Siphonostomatoida</taxon>
        <taxon>Caligidae</taxon>
        <taxon>Lepeophtheirus</taxon>
    </lineage>
</organism>